<evidence type="ECO:0000256" key="2">
    <source>
        <dbReference type="SAM" id="SignalP"/>
    </source>
</evidence>
<reference evidence="3 4" key="1">
    <citation type="journal article" date="2015" name="Genome Announc.">
        <title>Draft Genome Sequence of Filamentous Marine Cyanobacterium Lyngbya confervoides Strain BDU141951.</title>
        <authorList>
            <person name="Chandrababunaidu M.M."/>
            <person name="Sen D."/>
            <person name="Tripathy S."/>
        </authorList>
    </citation>
    <scope>NUCLEOTIDE SEQUENCE [LARGE SCALE GENOMIC DNA]</scope>
    <source>
        <strain evidence="3 4">BDU141951</strain>
    </source>
</reference>
<proteinExistence type="predicted"/>
<feature type="compositionally biased region" description="Polar residues" evidence="1">
    <location>
        <begin position="41"/>
        <end position="61"/>
    </location>
</feature>
<keyword evidence="2" id="KW-0732">Signal</keyword>
<dbReference type="Proteomes" id="UP000031561">
    <property type="component" value="Unassembled WGS sequence"/>
</dbReference>
<dbReference type="EMBL" id="JTHE03000079">
    <property type="protein sequence ID" value="MCM1983846.1"/>
    <property type="molecule type" value="Genomic_DNA"/>
</dbReference>
<accession>A0ABD4T5W8</accession>
<evidence type="ECO:0000313" key="3">
    <source>
        <dbReference type="EMBL" id="MCM1983846.1"/>
    </source>
</evidence>
<name>A0ABD4T5W8_9CYAN</name>
<comment type="caution">
    <text evidence="3">The sequence shown here is derived from an EMBL/GenBank/DDBJ whole genome shotgun (WGS) entry which is preliminary data.</text>
</comment>
<feature type="region of interest" description="Disordered" evidence="1">
    <location>
        <begin position="33"/>
        <end position="61"/>
    </location>
</feature>
<organism evidence="3 4">
    <name type="scientific">Lyngbya confervoides BDU141951</name>
    <dbReference type="NCBI Taxonomy" id="1574623"/>
    <lineage>
        <taxon>Bacteria</taxon>
        <taxon>Bacillati</taxon>
        <taxon>Cyanobacteriota</taxon>
        <taxon>Cyanophyceae</taxon>
        <taxon>Oscillatoriophycideae</taxon>
        <taxon>Oscillatoriales</taxon>
        <taxon>Microcoleaceae</taxon>
        <taxon>Lyngbya</taxon>
    </lineage>
</organism>
<dbReference type="RefSeq" id="WP_166275454.1">
    <property type="nucleotide sequence ID" value="NZ_JTHE03000079.1"/>
</dbReference>
<dbReference type="AlphaFoldDB" id="A0ABD4T5W8"/>
<keyword evidence="4" id="KW-1185">Reference proteome</keyword>
<feature type="chain" id="PRO_5044884882" evidence="2">
    <location>
        <begin position="30"/>
        <end position="123"/>
    </location>
</feature>
<evidence type="ECO:0000313" key="4">
    <source>
        <dbReference type="Proteomes" id="UP000031561"/>
    </source>
</evidence>
<sequence>MLQDTISFKKLGVLAGLTLWSFAGGSVLAQTNASDLRPWEGSQTDSTSNSPEQVFNGQGTPSSLFDLINQIQQMNGRSPAEYAKEQNRQFNKAVDNFYQKQRQVIQSQEEAAGSSSPDGAVDP</sequence>
<feature type="signal peptide" evidence="2">
    <location>
        <begin position="1"/>
        <end position="29"/>
    </location>
</feature>
<feature type="region of interest" description="Disordered" evidence="1">
    <location>
        <begin position="104"/>
        <end position="123"/>
    </location>
</feature>
<evidence type="ECO:0000256" key="1">
    <source>
        <dbReference type="SAM" id="MobiDB-lite"/>
    </source>
</evidence>
<feature type="compositionally biased region" description="Polar residues" evidence="1">
    <location>
        <begin position="104"/>
        <end position="117"/>
    </location>
</feature>
<protein>
    <submittedName>
        <fullName evidence="3">Uncharacterized protein</fullName>
    </submittedName>
</protein>
<gene>
    <name evidence="3" type="ORF">QQ91_0013575</name>
</gene>